<dbReference type="PANTHER" id="PTHR11717">
    <property type="entry name" value="LOW MOLECULAR WEIGHT PROTEIN TYROSINE PHOSPHATASE"/>
    <property type="match status" value="1"/>
</dbReference>
<dbReference type="SMART" id="SM00226">
    <property type="entry name" value="LMWPc"/>
    <property type="match status" value="1"/>
</dbReference>
<dbReference type="SUPFAM" id="SSF52788">
    <property type="entry name" value="Phosphotyrosine protein phosphatases I"/>
    <property type="match status" value="1"/>
</dbReference>
<dbReference type="GO" id="GO:0004725">
    <property type="term" value="F:protein tyrosine phosphatase activity"/>
    <property type="evidence" value="ECO:0007669"/>
    <property type="project" value="UniProtKB-EC"/>
</dbReference>
<gene>
    <name evidence="7" type="ORF">SE15_11435</name>
</gene>
<organism evidence="7 8">
    <name type="scientific">Thermanaerothrix daxensis</name>
    <dbReference type="NCBI Taxonomy" id="869279"/>
    <lineage>
        <taxon>Bacteria</taxon>
        <taxon>Bacillati</taxon>
        <taxon>Chloroflexota</taxon>
        <taxon>Anaerolineae</taxon>
        <taxon>Anaerolineales</taxon>
        <taxon>Anaerolineaceae</taxon>
        <taxon>Thermanaerothrix</taxon>
    </lineage>
</organism>
<dbReference type="AlphaFoldDB" id="A0A0P6YC83"/>
<dbReference type="InterPro" id="IPR017867">
    <property type="entry name" value="Tyr_phospatase_low_mol_wt"/>
</dbReference>
<feature type="active site" description="Nucleophile" evidence="5">
    <location>
        <position position="8"/>
    </location>
</feature>
<dbReference type="OrthoDB" id="9784339at2"/>
<keyword evidence="8" id="KW-1185">Reference proteome</keyword>
<feature type="domain" description="Phosphotyrosine protein phosphatase I" evidence="6">
    <location>
        <begin position="2"/>
        <end position="148"/>
    </location>
</feature>
<proteinExistence type="inferred from homology"/>
<evidence type="ECO:0000259" key="6">
    <source>
        <dbReference type="SMART" id="SM00226"/>
    </source>
</evidence>
<evidence type="ECO:0000256" key="2">
    <source>
        <dbReference type="ARBA" id="ARBA00013064"/>
    </source>
</evidence>
<feature type="active site" evidence="5">
    <location>
        <position position="14"/>
    </location>
</feature>
<protein>
    <recommendedName>
        <fullName evidence="2">protein-tyrosine-phosphatase</fullName>
        <ecNumber evidence="2">3.1.3.48</ecNumber>
    </recommendedName>
</protein>
<dbReference type="InterPro" id="IPR050438">
    <property type="entry name" value="LMW_PTPase"/>
</dbReference>
<dbReference type="Proteomes" id="UP000050544">
    <property type="component" value="Unassembled WGS sequence"/>
</dbReference>
<evidence type="ECO:0000256" key="3">
    <source>
        <dbReference type="ARBA" id="ARBA00022801"/>
    </source>
</evidence>
<dbReference type="InterPro" id="IPR023485">
    <property type="entry name" value="Ptyr_pPase"/>
</dbReference>
<dbReference type="InterPro" id="IPR036196">
    <property type="entry name" value="Ptyr_pPase_sf"/>
</dbReference>
<keyword evidence="4" id="KW-0904">Protein phosphatase</keyword>
<evidence type="ECO:0000256" key="5">
    <source>
        <dbReference type="PIRSR" id="PIRSR617867-1"/>
    </source>
</evidence>
<comment type="caution">
    <text evidence="7">The sequence shown here is derived from an EMBL/GenBank/DDBJ whole genome shotgun (WGS) entry which is preliminary data.</text>
</comment>
<dbReference type="PRINTS" id="PR00719">
    <property type="entry name" value="LMWPTPASE"/>
</dbReference>
<dbReference type="RefSeq" id="WP_054522224.1">
    <property type="nucleotide sequence ID" value="NZ_LGKO01000005.1"/>
</dbReference>
<name>A0A0P6YC83_9CHLR</name>
<accession>A0A0P6YC83</accession>
<reference evidence="7 8" key="1">
    <citation type="submission" date="2015-07" db="EMBL/GenBank/DDBJ databases">
        <title>Whole genome sequence of Thermanaerothrix daxensis DSM 23592.</title>
        <authorList>
            <person name="Hemp J."/>
            <person name="Ward L.M."/>
            <person name="Pace L.A."/>
            <person name="Fischer W.W."/>
        </authorList>
    </citation>
    <scope>NUCLEOTIDE SEQUENCE [LARGE SCALE GENOMIC DNA]</scope>
    <source>
        <strain evidence="7 8">GNS-1</strain>
    </source>
</reference>
<feature type="active site" description="Proton donor" evidence="5">
    <location>
        <position position="122"/>
    </location>
</feature>
<dbReference type="EC" id="3.1.3.48" evidence="2"/>
<evidence type="ECO:0000256" key="4">
    <source>
        <dbReference type="ARBA" id="ARBA00022912"/>
    </source>
</evidence>
<evidence type="ECO:0000313" key="7">
    <source>
        <dbReference type="EMBL" id="KPL82689.1"/>
    </source>
</evidence>
<dbReference type="STRING" id="869279.SE15_11435"/>
<evidence type="ECO:0000256" key="1">
    <source>
        <dbReference type="ARBA" id="ARBA00011063"/>
    </source>
</evidence>
<dbReference type="PANTHER" id="PTHR11717:SF7">
    <property type="entry name" value="LOW MOLECULAR WEIGHT PHOSPHOTYROSINE PROTEIN PHOSPHATASE"/>
    <property type="match status" value="1"/>
</dbReference>
<dbReference type="Pfam" id="PF01451">
    <property type="entry name" value="LMWPc"/>
    <property type="match status" value="1"/>
</dbReference>
<dbReference type="Gene3D" id="3.40.50.2300">
    <property type="match status" value="1"/>
</dbReference>
<keyword evidence="3" id="KW-0378">Hydrolase</keyword>
<evidence type="ECO:0000313" key="8">
    <source>
        <dbReference type="Proteomes" id="UP000050544"/>
    </source>
</evidence>
<sequence length="167" mass="18754">MPVVLFVCTANRVRSPMAAEMFRALLKQKRNDWRHWQVESAGTWAMPGQPVVGEVQSVLARYGLDVSSHRSREVNGDILARADLILVMEKNQREALCVEYPEHCSRIYLLTEMTGQAHNVPDPIGGSLADYEQAAVLIQSLLEEGFERIVALTLQHARERNIASGKE</sequence>
<dbReference type="EMBL" id="LGKO01000005">
    <property type="protein sequence ID" value="KPL82689.1"/>
    <property type="molecule type" value="Genomic_DNA"/>
</dbReference>
<comment type="similarity">
    <text evidence="1">Belongs to the low molecular weight phosphotyrosine protein phosphatase family.</text>
</comment>